<protein>
    <recommendedName>
        <fullName evidence="3">Glycosyltransferase</fullName>
    </recommendedName>
</protein>
<dbReference type="RefSeq" id="WP_165188234.1">
    <property type="nucleotide sequence ID" value="NZ_LR699554.1"/>
</dbReference>
<organism evidence="1 2">
    <name type="scientific">Paraburkholderia dioscoreae</name>
    <dbReference type="NCBI Taxonomy" id="2604047"/>
    <lineage>
        <taxon>Bacteria</taxon>
        <taxon>Pseudomonadati</taxon>
        <taxon>Pseudomonadota</taxon>
        <taxon>Betaproteobacteria</taxon>
        <taxon>Burkholderiales</taxon>
        <taxon>Burkholderiaceae</taxon>
        <taxon>Paraburkholderia</taxon>
    </lineage>
</organism>
<dbReference type="SUPFAM" id="SSF53756">
    <property type="entry name" value="UDP-Glycosyltransferase/glycogen phosphorylase"/>
    <property type="match status" value="1"/>
</dbReference>
<evidence type="ECO:0008006" key="3">
    <source>
        <dbReference type="Google" id="ProtNLM"/>
    </source>
</evidence>
<reference evidence="1 2" key="1">
    <citation type="submission" date="2019-08" db="EMBL/GenBank/DDBJ databases">
        <authorList>
            <person name="Herpell B J."/>
        </authorList>
    </citation>
    <scope>NUCLEOTIDE SEQUENCE [LARGE SCALE GENOMIC DNA]</scope>
    <source>
        <strain evidence="2">Msb3</strain>
    </source>
</reference>
<dbReference type="Pfam" id="PF13692">
    <property type="entry name" value="Glyco_trans_1_4"/>
    <property type="match status" value="1"/>
</dbReference>
<gene>
    <name evidence="1" type="ORF">PDMSB3_1362</name>
</gene>
<dbReference type="Gene3D" id="3.40.50.2000">
    <property type="entry name" value="Glycogen Phosphorylase B"/>
    <property type="match status" value="1"/>
</dbReference>
<proteinExistence type="predicted"/>
<dbReference type="Proteomes" id="UP000325811">
    <property type="component" value="Chromosome II"/>
</dbReference>
<accession>A0A5Q4ZHI5</accession>
<keyword evidence="2" id="KW-1185">Reference proteome</keyword>
<evidence type="ECO:0000313" key="1">
    <source>
        <dbReference type="EMBL" id="VVD32653.1"/>
    </source>
</evidence>
<dbReference type="EMBL" id="LR699554">
    <property type="protein sequence ID" value="VVD32653.1"/>
    <property type="molecule type" value="Genomic_DNA"/>
</dbReference>
<evidence type="ECO:0000313" key="2">
    <source>
        <dbReference type="Proteomes" id="UP000325811"/>
    </source>
</evidence>
<dbReference type="AlphaFoldDB" id="A0A5Q4ZHI5"/>
<dbReference type="KEGG" id="pdio:PDMSB3_1362.1"/>
<dbReference type="PANTHER" id="PTHR12526">
    <property type="entry name" value="GLYCOSYLTRANSFERASE"/>
    <property type="match status" value="1"/>
</dbReference>
<name>A0A5Q4ZHI5_9BURK</name>
<sequence>MARLLLVEPEATGHRMVLYVRLIAQEALRRGWKVTLTTTESALAHSATQAVMSASASGLGVIKMPEIPRENRYGKLKLLRGQHAYLRAFEQAYQTYSKTNAVDFVYVPYFNYIDKIVGLRGSPFGATPFGGMILAAKFHHHACGIAGSRDKMDVVNRMLFRRLLSVRAMAVATTIDEPLQKYVAQNMPALAPRLRYVPDVSFIGKPAQRQAARQALGLEDDHFVIASYGSLSPRKGLARLLSMFSAVDIPAHFRLVLAGAQDAEAARLIQTFKSEIGARWSQVVELNRFCTEQEEGWAFAAADAMWLCYENFSGMSGVLIQSAQAGVPVITSNYGLIEHNRQKHSLGLRWDDFLLAPPPAPRFDWAKLEAMVHSIKGSSSLGQFALQHSPKNFGCNVMDAIEHVHQVRDTHDYR</sequence>